<dbReference type="EMBL" id="UOEO01000049">
    <property type="protein sequence ID" value="VAW16332.1"/>
    <property type="molecule type" value="Genomic_DNA"/>
</dbReference>
<reference evidence="8" key="1">
    <citation type="submission" date="2018-06" db="EMBL/GenBank/DDBJ databases">
        <authorList>
            <person name="Zhirakovskaya E."/>
        </authorList>
    </citation>
    <scope>NUCLEOTIDE SEQUENCE</scope>
</reference>
<evidence type="ECO:0000256" key="1">
    <source>
        <dbReference type="ARBA" id="ARBA00004651"/>
    </source>
</evidence>
<feature type="transmembrane region" description="Helical" evidence="7">
    <location>
        <begin position="289"/>
        <end position="307"/>
    </location>
</feature>
<dbReference type="Pfam" id="PF00953">
    <property type="entry name" value="Glycos_transf_4"/>
    <property type="match status" value="1"/>
</dbReference>
<accession>A0A3B0TPG5</accession>
<feature type="transmembrane region" description="Helical" evidence="7">
    <location>
        <begin position="50"/>
        <end position="69"/>
    </location>
</feature>
<dbReference type="GO" id="GO:0071555">
    <property type="term" value="P:cell wall organization"/>
    <property type="evidence" value="ECO:0007669"/>
    <property type="project" value="TreeGrafter"/>
</dbReference>
<dbReference type="AlphaFoldDB" id="A0A3B0TPG5"/>
<dbReference type="PANTHER" id="PTHR22926:SF3">
    <property type="entry name" value="UNDECAPRENYL-PHOSPHATE ALPHA-N-ACETYLGLUCOSAMINYL 1-PHOSPHATE TRANSFERASE"/>
    <property type="match status" value="1"/>
</dbReference>
<keyword evidence="5 7" id="KW-1133">Transmembrane helix</keyword>
<organism evidence="8">
    <name type="scientific">hydrothermal vent metagenome</name>
    <dbReference type="NCBI Taxonomy" id="652676"/>
    <lineage>
        <taxon>unclassified sequences</taxon>
        <taxon>metagenomes</taxon>
        <taxon>ecological metagenomes</taxon>
    </lineage>
</organism>
<evidence type="ECO:0000313" key="8">
    <source>
        <dbReference type="EMBL" id="VAW16332.1"/>
    </source>
</evidence>
<keyword evidence="3 8" id="KW-0808">Transferase</keyword>
<comment type="subcellular location">
    <subcellularLocation>
        <location evidence="1">Cell membrane</location>
        <topology evidence="1">Multi-pass membrane protein</topology>
    </subcellularLocation>
</comment>
<feature type="transmembrane region" description="Helical" evidence="7">
    <location>
        <begin position="216"/>
        <end position="234"/>
    </location>
</feature>
<evidence type="ECO:0000256" key="4">
    <source>
        <dbReference type="ARBA" id="ARBA00022692"/>
    </source>
</evidence>
<evidence type="ECO:0000256" key="7">
    <source>
        <dbReference type="SAM" id="Phobius"/>
    </source>
</evidence>
<feature type="transmembrane region" description="Helical" evidence="7">
    <location>
        <begin position="103"/>
        <end position="127"/>
    </location>
</feature>
<gene>
    <name evidence="8" type="ORF">MNBD_ALPHA12-1069</name>
</gene>
<proteinExistence type="predicted"/>
<evidence type="ECO:0000256" key="3">
    <source>
        <dbReference type="ARBA" id="ARBA00022679"/>
    </source>
</evidence>
<dbReference type="InterPro" id="IPR000715">
    <property type="entry name" value="Glycosyl_transferase_4"/>
</dbReference>
<feature type="transmembrane region" description="Helical" evidence="7">
    <location>
        <begin position="160"/>
        <end position="177"/>
    </location>
</feature>
<sequence length="341" mass="36887">MFVLINASLIIALAGLVCFAAIVLLRRYASLLGLVQNAGERSSHTGQKPTGGGLGIVLAASLAGGWIVIDGQTYLAVPVVAALALGLVGLLDDRGKLNISQRLLAQGTFLVVIIIYLQSVFSFSQYIDWLGPAWLALPIIVLAGVLWINLFNFMDGIDGLAASELVFVLSAMELLVLTQPEAALSGLPLWLISIAVAALVFLLFNWQPSLIFMGDAGAYFFAAVIIIGALFFLVNGALSPAAAIILVAMFVSDSLVTLLFRMAGGFRFSEGHKTHAYQKLSRRWSHARVVVLYMSINLFWLLPLAFIVQKTMFDPVICVFIAYMPLVLFMVLSRAGRVEHV</sequence>
<keyword evidence="4 7" id="KW-0812">Transmembrane</keyword>
<dbReference type="GO" id="GO:0005886">
    <property type="term" value="C:plasma membrane"/>
    <property type="evidence" value="ECO:0007669"/>
    <property type="project" value="UniProtKB-SubCell"/>
</dbReference>
<keyword evidence="6 7" id="KW-0472">Membrane</keyword>
<evidence type="ECO:0000256" key="6">
    <source>
        <dbReference type="ARBA" id="ARBA00023136"/>
    </source>
</evidence>
<evidence type="ECO:0000256" key="5">
    <source>
        <dbReference type="ARBA" id="ARBA00022989"/>
    </source>
</evidence>
<feature type="transmembrane region" description="Helical" evidence="7">
    <location>
        <begin position="133"/>
        <end position="153"/>
    </location>
</feature>
<protein>
    <submittedName>
        <fullName evidence="8">Undecaprenyl-phosphate alpha-N-acetylglucosaminyl 1-phosphate transferase</fullName>
        <ecNumber evidence="8">2.7.8.33</ecNumber>
    </submittedName>
</protein>
<dbReference type="GO" id="GO:0009103">
    <property type="term" value="P:lipopolysaccharide biosynthetic process"/>
    <property type="evidence" value="ECO:0007669"/>
    <property type="project" value="TreeGrafter"/>
</dbReference>
<dbReference type="GO" id="GO:0044038">
    <property type="term" value="P:cell wall macromolecule biosynthetic process"/>
    <property type="evidence" value="ECO:0007669"/>
    <property type="project" value="TreeGrafter"/>
</dbReference>
<feature type="transmembrane region" description="Helical" evidence="7">
    <location>
        <begin position="313"/>
        <end position="332"/>
    </location>
</feature>
<feature type="transmembrane region" description="Helical" evidence="7">
    <location>
        <begin position="183"/>
        <end position="204"/>
    </location>
</feature>
<name>A0A3B0TPG5_9ZZZZ</name>
<dbReference type="PANTHER" id="PTHR22926">
    <property type="entry name" value="PHOSPHO-N-ACETYLMURAMOYL-PENTAPEPTIDE-TRANSFERASE"/>
    <property type="match status" value="1"/>
</dbReference>
<feature type="transmembrane region" description="Helical" evidence="7">
    <location>
        <begin position="240"/>
        <end position="260"/>
    </location>
</feature>
<keyword evidence="2" id="KW-1003">Cell membrane</keyword>
<dbReference type="GO" id="GO:0036380">
    <property type="term" value="F:UDP-N-acetylglucosamine-undecaprenyl-phosphate N-acetylglucosaminephosphotransferase activity"/>
    <property type="evidence" value="ECO:0007669"/>
    <property type="project" value="UniProtKB-EC"/>
</dbReference>
<feature type="transmembrane region" description="Helical" evidence="7">
    <location>
        <begin position="75"/>
        <end position="91"/>
    </location>
</feature>
<dbReference type="EC" id="2.7.8.33" evidence="8"/>
<feature type="transmembrane region" description="Helical" evidence="7">
    <location>
        <begin position="6"/>
        <end position="29"/>
    </location>
</feature>
<evidence type="ECO:0000256" key="2">
    <source>
        <dbReference type="ARBA" id="ARBA00022475"/>
    </source>
</evidence>